<keyword evidence="1" id="KW-0802">TPR repeat</keyword>
<evidence type="ECO:0000313" key="4">
    <source>
        <dbReference type="Proteomes" id="UP000663829"/>
    </source>
</evidence>
<evidence type="ECO:0000313" key="2">
    <source>
        <dbReference type="EMBL" id="CAF1094237.1"/>
    </source>
</evidence>
<dbReference type="AlphaFoldDB" id="A0A814NKJ1"/>
<evidence type="ECO:0000313" key="3">
    <source>
        <dbReference type="EMBL" id="CAF3859606.1"/>
    </source>
</evidence>
<proteinExistence type="predicted"/>
<dbReference type="InterPro" id="IPR019734">
    <property type="entry name" value="TPR_rpt"/>
</dbReference>
<feature type="repeat" description="TPR" evidence="1">
    <location>
        <begin position="38"/>
        <end position="71"/>
    </location>
</feature>
<gene>
    <name evidence="2" type="ORF">GPM918_LOCUS18421</name>
    <name evidence="3" type="ORF">SRO942_LOCUS18418</name>
</gene>
<dbReference type="SMART" id="SM00028">
    <property type="entry name" value="TPR"/>
    <property type="match status" value="1"/>
</dbReference>
<dbReference type="EMBL" id="CAJOBC010005315">
    <property type="protein sequence ID" value="CAF3859606.1"/>
    <property type="molecule type" value="Genomic_DNA"/>
</dbReference>
<dbReference type="SUPFAM" id="SSF48452">
    <property type="entry name" value="TPR-like"/>
    <property type="match status" value="1"/>
</dbReference>
<dbReference type="Proteomes" id="UP000681722">
    <property type="component" value="Unassembled WGS sequence"/>
</dbReference>
<evidence type="ECO:0000256" key="1">
    <source>
        <dbReference type="PROSITE-ProRule" id="PRU00339"/>
    </source>
</evidence>
<dbReference type="Gene3D" id="1.25.40.10">
    <property type="entry name" value="Tetratricopeptide repeat domain"/>
    <property type="match status" value="1"/>
</dbReference>
<keyword evidence="4" id="KW-1185">Reference proteome</keyword>
<dbReference type="Proteomes" id="UP000663829">
    <property type="component" value="Unassembled WGS sequence"/>
</dbReference>
<name>A0A814NKJ1_9BILA</name>
<reference evidence="2" key="1">
    <citation type="submission" date="2021-02" db="EMBL/GenBank/DDBJ databases">
        <authorList>
            <person name="Nowell W R."/>
        </authorList>
    </citation>
    <scope>NUCLEOTIDE SEQUENCE</scope>
</reference>
<dbReference type="PROSITE" id="PS50005">
    <property type="entry name" value="TPR"/>
    <property type="match status" value="1"/>
</dbReference>
<organism evidence="2 4">
    <name type="scientific">Didymodactylos carnosus</name>
    <dbReference type="NCBI Taxonomy" id="1234261"/>
    <lineage>
        <taxon>Eukaryota</taxon>
        <taxon>Metazoa</taxon>
        <taxon>Spiralia</taxon>
        <taxon>Gnathifera</taxon>
        <taxon>Rotifera</taxon>
        <taxon>Eurotatoria</taxon>
        <taxon>Bdelloidea</taxon>
        <taxon>Philodinida</taxon>
        <taxon>Philodinidae</taxon>
        <taxon>Didymodactylos</taxon>
    </lineage>
</organism>
<dbReference type="Pfam" id="PF13424">
    <property type="entry name" value="TPR_12"/>
    <property type="match status" value="1"/>
</dbReference>
<dbReference type="EMBL" id="CAJNOQ010005315">
    <property type="protein sequence ID" value="CAF1094237.1"/>
    <property type="molecule type" value="Genomic_DNA"/>
</dbReference>
<protein>
    <recommendedName>
        <fullName evidence="5">Tetratricopeptide repeat protein</fullName>
    </recommendedName>
</protein>
<accession>A0A814NKJ1</accession>
<comment type="caution">
    <text evidence="2">The sequence shown here is derived from an EMBL/GenBank/DDBJ whole genome shotgun (WGS) entry which is preliminary data.</text>
</comment>
<sequence>MGVSVFAKYRVITLEYNMKSLLSEQEQEIKTTDYTILVDIYKNLGYCYMRKTEYEQSIQYLLKSLEIKEKYFPNDQLEVARLNNDIGFCYLKMNTNDLSLNYYNKAPVETYEKEGSID</sequence>
<evidence type="ECO:0008006" key="5">
    <source>
        <dbReference type="Google" id="ProtNLM"/>
    </source>
</evidence>
<dbReference type="InterPro" id="IPR011990">
    <property type="entry name" value="TPR-like_helical_dom_sf"/>
</dbReference>